<evidence type="ECO:0000313" key="1">
    <source>
        <dbReference type="EMBL" id="TKS00650.1"/>
    </source>
</evidence>
<comment type="caution">
    <text evidence="1">The sequence shown here is derived from an EMBL/GenBank/DDBJ whole genome shotgun (WGS) entry which is preliminary data.</text>
</comment>
<accession>A0A4U5PTN7</accession>
<dbReference type="EMBL" id="RCHU01000597">
    <property type="protein sequence ID" value="TKS00650.1"/>
    <property type="molecule type" value="Genomic_DNA"/>
</dbReference>
<sequence>MTHLNSLDKYSGRKTCILEDQWLALVGFGSQHFDFEKTGSVHNFRTPRTLCDVCTQRWTDPVLYCWLMSGKAMNLVTDLFLSFPSWADEWLNLVDFGNCRSNETCCTFLYLEMNETIQRCWSTPGK</sequence>
<protein>
    <submittedName>
        <fullName evidence="1">Uncharacterized protein</fullName>
    </submittedName>
</protein>
<name>A0A4U5PTN7_POPAL</name>
<proteinExistence type="predicted"/>
<organism evidence="1">
    <name type="scientific">Populus alba</name>
    <name type="common">White poplar</name>
    <dbReference type="NCBI Taxonomy" id="43335"/>
    <lineage>
        <taxon>Eukaryota</taxon>
        <taxon>Viridiplantae</taxon>
        <taxon>Streptophyta</taxon>
        <taxon>Embryophyta</taxon>
        <taxon>Tracheophyta</taxon>
        <taxon>Spermatophyta</taxon>
        <taxon>Magnoliopsida</taxon>
        <taxon>eudicotyledons</taxon>
        <taxon>Gunneridae</taxon>
        <taxon>Pentapetalae</taxon>
        <taxon>rosids</taxon>
        <taxon>fabids</taxon>
        <taxon>Malpighiales</taxon>
        <taxon>Salicaceae</taxon>
        <taxon>Saliceae</taxon>
        <taxon>Populus</taxon>
    </lineage>
</organism>
<dbReference type="AlphaFoldDB" id="A0A4U5PTN7"/>
<reference evidence="1" key="1">
    <citation type="submission" date="2018-10" db="EMBL/GenBank/DDBJ databases">
        <title>Population genomic analysis revealed the cold adaptation of white poplar.</title>
        <authorList>
            <person name="Liu Y.-J."/>
        </authorList>
    </citation>
    <scope>NUCLEOTIDE SEQUENCE [LARGE SCALE GENOMIC DNA]</scope>
    <source>
        <strain evidence="1">PAL-ZL1</strain>
    </source>
</reference>
<gene>
    <name evidence="1" type="ORF">D5086_0000180890</name>
</gene>